<keyword evidence="2" id="KW-1185">Reference proteome</keyword>
<name>A0A317EHP8_9SPHI</name>
<organism evidence="1 2">
    <name type="scientific">Pedobacter yonginense</name>
    <dbReference type="NCBI Taxonomy" id="651869"/>
    <lineage>
        <taxon>Bacteria</taxon>
        <taxon>Pseudomonadati</taxon>
        <taxon>Bacteroidota</taxon>
        <taxon>Sphingobacteriia</taxon>
        <taxon>Sphingobacteriales</taxon>
        <taxon>Sphingobacteriaceae</taxon>
        <taxon>Pedobacter</taxon>
    </lineage>
</organism>
<accession>A0A317EHP8</accession>
<sequence length="75" mass="8897">MSAENNLKKRLDEKEVIEFHNGEDLASVFKSNLTKDYLFIFNAKALFGFKTFKVFNNHLTKKKEQYSLIELTEEY</sequence>
<dbReference type="EMBL" id="QGNZ01000006">
    <property type="protein sequence ID" value="PWS25935.1"/>
    <property type="molecule type" value="Genomic_DNA"/>
</dbReference>
<dbReference type="AlphaFoldDB" id="A0A317EHP8"/>
<evidence type="ECO:0000313" key="1">
    <source>
        <dbReference type="EMBL" id="PWS25935.1"/>
    </source>
</evidence>
<evidence type="ECO:0000313" key="2">
    <source>
        <dbReference type="Proteomes" id="UP000245379"/>
    </source>
</evidence>
<dbReference type="RefSeq" id="WP_109927456.1">
    <property type="nucleotide sequence ID" value="NZ_QGNZ01000006.1"/>
</dbReference>
<reference evidence="1 2" key="1">
    <citation type="submission" date="2018-05" db="EMBL/GenBank/DDBJ databases">
        <title>Pedobacter paludis sp. nov., isolated from wetland soil.</title>
        <authorList>
            <person name="Zhang Y."/>
            <person name="Wang G."/>
        </authorList>
    </citation>
    <scope>NUCLEOTIDE SEQUENCE [LARGE SCALE GENOMIC DNA]</scope>
    <source>
        <strain evidence="1 2">KCTC22721</strain>
    </source>
</reference>
<gene>
    <name evidence="1" type="ORF">DHW03_19065</name>
</gene>
<protein>
    <submittedName>
        <fullName evidence="1">Uncharacterized protein</fullName>
    </submittedName>
</protein>
<comment type="caution">
    <text evidence="1">The sequence shown here is derived from an EMBL/GenBank/DDBJ whole genome shotgun (WGS) entry which is preliminary data.</text>
</comment>
<dbReference type="Proteomes" id="UP000245379">
    <property type="component" value="Unassembled WGS sequence"/>
</dbReference>
<proteinExistence type="predicted"/>